<dbReference type="AlphaFoldDB" id="A0A9P4Y7V8"/>
<organism evidence="2 3">
    <name type="scientific">Cryphonectria parasitica (strain ATCC 38755 / EP155)</name>
    <dbReference type="NCBI Taxonomy" id="660469"/>
    <lineage>
        <taxon>Eukaryota</taxon>
        <taxon>Fungi</taxon>
        <taxon>Dikarya</taxon>
        <taxon>Ascomycota</taxon>
        <taxon>Pezizomycotina</taxon>
        <taxon>Sordariomycetes</taxon>
        <taxon>Sordariomycetidae</taxon>
        <taxon>Diaporthales</taxon>
        <taxon>Cryphonectriaceae</taxon>
        <taxon>Cryphonectria-Endothia species complex</taxon>
        <taxon>Cryphonectria</taxon>
    </lineage>
</organism>
<dbReference type="RefSeq" id="XP_040779508.1">
    <property type="nucleotide sequence ID" value="XM_040919451.1"/>
</dbReference>
<dbReference type="EMBL" id="MU032345">
    <property type="protein sequence ID" value="KAF3768547.1"/>
    <property type="molecule type" value="Genomic_DNA"/>
</dbReference>
<reference evidence="2" key="1">
    <citation type="journal article" date="2020" name="Phytopathology">
        <title>Genome sequence of the chestnut blight fungus Cryphonectria parasitica EP155: A fundamental resource for an archetypical invasive plant pathogen.</title>
        <authorList>
            <person name="Crouch J.A."/>
            <person name="Dawe A."/>
            <person name="Aerts A."/>
            <person name="Barry K."/>
            <person name="Churchill A.C.L."/>
            <person name="Grimwood J."/>
            <person name="Hillman B."/>
            <person name="Milgroom M.G."/>
            <person name="Pangilinan J."/>
            <person name="Smith M."/>
            <person name="Salamov A."/>
            <person name="Schmutz J."/>
            <person name="Yadav J."/>
            <person name="Grigoriev I.V."/>
            <person name="Nuss D."/>
        </authorList>
    </citation>
    <scope>NUCLEOTIDE SEQUENCE</scope>
    <source>
        <strain evidence="2">EP155</strain>
    </source>
</reference>
<evidence type="ECO:0000313" key="3">
    <source>
        <dbReference type="Proteomes" id="UP000803844"/>
    </source>
</evidence>
<protein>
    <submittedName>
        <fullName evidence="2">Uncharacterized protein</fullName>
    </submittedName>
</protein>
<sequence>MVTRPALPVQVSQQVTLKGKFLVGNCEYVGDRWRGTGLKEGRPSPPATAAVRTGISAA</sequence>
<comment type="caution">
    <text evidence="2">The sequence shown here is derived from an EMBL/GenBank/DDBJ whole genome shotgun (WGS) entry which is preliminary data.</text>
</comment>
<keyword evidence="3" id="KW-1185">Reference proteome</keyword>
<evidence type="ECO:0000256" key="1">
    <source>
        <dbReference type="SAM" id="MobiDB-lite"/>
    </source>
</evidence>
<gene>
    <name evidence="2" type="ORF">M406DRAFT_320895</name>
</gene>
<name>A0A9P4Y7V8_CRYP1</name>
<feature type="region of interest" description="Disordered" evidence="1">
    <location>
        <begin position="37"/>
        <end position="58"/>
    </location>
</feature>
<dbReference type="GeneID" id="63836580"/>
<accession>A0A9P4Y7V8</accession>
<proteinExistence type="predicted"/>
<evidence type="ECO:0000313" key="2">
    <source>
        <dbReference type="EMBL" id="KAF3768547.1"/>
    </source>
</evidence>
<dbReference type="Proteomes" id="UP000803844">
    <property type="component" value="Unassembled WGS sequence"/>
</dbReference>